<dbReference type="InterPro" id="IPR008166">
    <property type="entry name" value="Glyco_transf_92"/>
</dbReference>
<comment type="caution">
    <text evidence="9">The sequence shown here is derived from an EMBL/GenBank/DDBJ whole genome shotgun (WGS) entry which is preliminary data.</text>
</comment>
<evidence type="ECO:0000256" key="6">
    <source>
        <dbReference type="ARBA" id="ARBA00022989"/>
    </source>
</evidence>
<evidence type="ECO:0000313" key="9">
    <source>
        <dbReference type="EMBL" id="RZF48398.1"/>
    </source>
</evidence>
<dbReference type="GO" id="GO:0016757">
    <property type="term" value="F:glycosyltransferase activity"/>
    <property type="evidence" value="ECO:0007669"/>
    <property type="project" value="UniProtKB-UniRule"/>
</dbReference>
<keyword evidence="7 8" id="KW-0472">Membrane</keyword>
<keyword evidence="3 8" id="KW-0328">Glycosyltransferase</keyword>
<protein>
    <recommendedName>
        <fullName evidence="8">Glycosyltransferase family 92 protein</fullName>
        <ecNumber evidence="8">2.4.1.-</ecNumber>
    </recommendedName>
</protein>
<dbReference type="STRING" id="195883.A0A482XSG4"/>
<evidence type="ECO:0000256" key="2">
    <source>
        <dbReference type="ARBA" id="ARBA00007647"/>
    </source>
</evidence>
<proteinExistence type="inferred from homology"/>
<dbReference type="EMBL" id="QKKF02002514">
    <property type="protein sequence ID" value="RZF48398.1"/>
    <property type="molecule type" value="Genomic_DNA"/>
</dbReference>
<dbReference type="GO" id="GO:0005737">
    <property type="term" value="C:cytoplasm"/>
    <property type="evidence" value="ECO:0007669"/>
    <property type="project" value="TreeGrafter"/>
</dbReference>
<keyword evidence="6 8" id="KW-1133">Transmembrane helix</keyword>
<evidence type="ECO:0000256" key="7">
    <source>
        <dbReference type="ARBA" id="ARBA00023136"/>
    </source>
</evidence>
<dbReference type="InParanoid" id="A0A482XSG4"/>
<organism evidence="9 10">
    <name type="scientific">Laodelphax striatellus</name>
    <name type="common">Small brown planthopper</name>
    <name type="synonym">Delphax striatella</name>
    <dbReference type="NCBI Taxonomy" id="195883"/>
    <lineage>
        <taxon>Eukaryota</taxon>
        <taxon>Metazoa</taxon>
        <taxon>Ecdysozoa</taxon>
        <taxon>Arthropoda</taxon>
        <taxon>Hexapoda</taxon>
        <taxon>Insecta</taxon>
        <taxon>Pterygota</taxon>
        <taxon>Neoptera</taxon>
        <taxon>Paraneoptera</taxon>
        <taxon>Hemiptera</taxon>
        <taxon>Auchenorrhyncha</taxon>
        <taxon>Fulgoroidea</taxon>
        <taxon>Delphacidae</taxon>
        <taxon>Criomorphinae</taxon>
        <taxon>Laodelphax</taxon>
    </lineage>
</organism>
<gene>
    <name evidence="9" type="ORF">LSTR_LSTR007565</name>
</gene>
<dbReference type="Pfam" id="PF01697">
    <property type="entry name" value="Glyco_transf_92"/>
    <property type="match status" value="1"/>
</dbReference>
<keyword evidence="10" id="KW-1185">Reference proteome</keyword>
<evidence type="ECO:0000256" key="4">
    <source>
        <dbReference type="ARBA" id="ARBA00022679"/>
    </source>
</evidence>
<feature type="transmembrane region" description="Helical" evidence="8">
    <location>
        <begin position="6"/>
        <end position="23"/>
    </location>
</feature>
<name>A0A482XSG4_LAOST</name>
<dbReference type="PANTHER" id="PTHR21461">
    <property type="entry name" value="GLYCOSYLTRANSFERASE FAMILY 92 PROTEIN"/>
    <property type="match status" value="1"/>
</dbReference>
<evidence type="ECO:0000256" key="3">
    <source>
        <dbReference type="ARBA" id="ARBA00022676"/>
    </source>
</evidence>
<dbReference type="GO" id="GO:0016020">
    <property type="term" value="C:membrane"/>
    <property type="evidence" value="ECO:0007669"/>
    <property type="project" value="UniProtKB-SubCell"/>
</dbReference>
<dbReference type="EC" id="2.4.1.-" evidence="8"/>
<evidence type="ECO:0000256" key="5">
    <source>
        <dbReference type="ARBA" id="ARBA00022692"/>
    </source>
</evidence>
<comment type="similarity">
    <text evidence="2 8">Belongs to the glycosyltransferase 92 family.</text>
</comment>
<dbReference type="OrthoDB" id="6433308at2759"/>
<accession>A0A482XSG4</accession>
<keyword evidence="5 8" id="KW-0812">Transmembrane</keyword>
<evidence type="ECO:0000313" key="10">
    <source>
        <dbReference type="Proteomes" id="UP000291343"/>
    </source>
</evidence>
<sequence>MRKYHQLVLVIVTVSSLSTLLMYRHEYLKLRYVLEVLNFFGNQGTVNNCLVLNDTFVRDTKSRYIFGNPAPSWLKLGPHFVYSAFWEEQNEKKYVRALAIGPPSAFTNFECHIWFDQGDVLFSEMGKFGYSVRNIHRDNEYKDSKTKIYELYCEPIEITPAGSPHGVIFIHKKPKMKIKTFVPIYNTLSKIESTNYSAVCVKADVTGLSKTSILEFISYHQIVGVTDFLVYDNGLHHSILSELEMLIGLEGFSRSITTLNWNFPFEDIDLQTVLMEMDCLARTSRKVELVSILDWEEYILPKYSNKPTVLKMLGEVLKDDKKTTSFDVSSVLCCTDMKNDKSADKSWPVVLRKTQCMSLDVKKTIVYNPNVDQDVRKQEMPSNIGKIFMYKACSGQKTVTKYEPTMAQFLGGLMTSKLLRLRKSGTFILNS</sequence>
<dbReference type="PANTHER" id="PTHR21461:SF87">
    <property type="entry name" value="GH12965P"/>
    <property type="match status" value="1"/>
</dbReference>
<comment type="subcellular location">
    <subcellularLocation>
        <location evidence="1">Membrane</location>
        <topology evidence="1">Single-pass membrane protein</topology>
    </subcellularLocation>
</comment>
<dbReference type="Proteomes" id="UP000291343">
    <property type="component" value="Unassembled WGS sequence"/>
</dbReference>
<evidence type="ECO:0000256" key="1">
    <source>
        <dbReference type="ARBA" id="ARBA00004167"/>
    </source>
</evidence>
<keyword evidence="4 8" id="KW-0808">Transferase</keyword>
<evidence type="ECO:0000256" key="8">
    <source>
        <dbReference type="RuleBase" id="RU366017"/>
    </source>
</evidence>
<dbReference type="AlphaFoldDB" id="A0A482XSG4"/>
<reference evidence="9 10" key="1">
    <citation type="journal article" date="2017" name="Gigascience">
        <title>Genome sequence of the small brown planthopper, Laodelphax striatellus.</title>
        <authorList>
            <person name="Zhu J."/>
            <person name="Jiang F."/>
            <person name="Wang X."/>
            <person name="Yang P."/>
            <person name="Bao Y."/>
            <person name="Zhao W."/>
            <person name="Wang W."/>
            <person name="Lu H."/>
            <person name="Wang Q."/>
            <person name="Cui N."/>
            <person name="Li J."/>
            <person name="Chen X."/>
            <person name="Luo L."/>
            <person name="Yu J."/>
            <person name="Kang L."/>
            <person name="Cui F."/>
        </authorList>
    </citation>
    <scope>NUCLEOTIDE SEQUENCE [LARGE SCALE GENOMIC DNA]</scope>
    <source>
        <strain evidence="9">Lst14</strain>
    </source>
</reference>